<dbReference type="Proteomes" id="UP001139486">
    <property type="component" value="Unassembled WGS sequence"/>
</dbReference>
<gene>
    <name evidence="1" type="ORF">M9979_12280</name>
</gene>
<accession>A0A9X2HWT1</accession>
<organism evidence="1 2">
    <name type="scientific">Sphingomonas liriopis</name>
    <dbReference type="NCBI Taxonomy" id="2949094"/>
    <lineage>
        <taxon>Bacteria</taxon>
        <taxon>Pseudomonadati</taxon>
        <taxon>Pseudomonadota</taxon>
        <taxon>Alphaproteobacteria</taxon>
        <taxon>Sphingomonadales</taxon>
        <taxon>Sphingomonadaceae</taxon>
        <taxon>Sphingomonas</taxon>
    </lineage>
</organism>
<evidence type="ECO:0000313" key="2">
    <source>
        <dbReference type="Proteomes" id="UP001139486"/>
    </source>
</evidence>
<sequence>MKDWLDPIYAPWDGNASAMARDIDELPVTVSQWRFRGRIPDDYWAKIIAAAAAKGHTLPYEAFIHPDKRLAPAGAVAAAGQ</sequence>
<dbReference type="EMBL" id="JAMLDY010000014">
    <property type="protein sequence ID" value="MCP3735651.1"/>
    <property type="molecule type" value="Genomic_DNA"/>
</dbReference>
<proteinExistence type="predicted"/>
<keyword evidence="2" id="KW-1185">Reference proteome</keyword>
<reference evidence="1" key="1">
    <citation type="submission" date="2022-05" db="EMBL/GenBank/DDBJ databases">
        <title>Sphingomonas sp. strain RP10 Genome sequencing and assembly.</title>
        <authorList>
            <person name="Kim I."/>
        </authorList>
    </citation>
    <scope>NUCLEOTIDE SEQUENCE</scope>
    <source>
        <strain evidence="1">RP10</strain>
    </source>
</reference>
<dbReference type="InterPro" id="IPR059216">
    <property type="entry name" value="LeuA_carph_isopro_dom"/>
</dbReference>
<evidence type="ECO:0000313" key="1">
    <source>
        <dbReference type="EMBL" id="MCP3735651.1"/>
    </source>
</evidence>
<dbReference type="NCBIfam" id="NF046037">
    <property type="entry name" value="carphisopro"/>
    <property type="match status" value="1"/>
</dbReference>
<name>A0A9X2HWT1_9SPHN</name>
<protein>
    <submittedName>
        <fullName evidence="1">Uncharacterized protein</fullName>
    </submittedName>
</protein>
<dbReference type="RefSeq" id="WP_254289651.1">
    <property type="nucleotide sequence ID" value="NZ_JAMLDY010000014.1"/>
</dbReference>
<dbReference type="AlphaFoldDB" id="A0A9X2HWT1"/>
<comment type="caution">
    <text evidence="1">The sequence shown here is derived from an EMBL/GenBank/DDBJ whole genome shotgun (WGS) entry which is preliminary data.</text>
</comment>